<sequence>MPCRHGPRSDDVRECLPAAGTPSLITAEEYAEVCVPTVR</sequence>
<organism evidence="1 2">
    <name type="scientific">Cryptosporangium aurantiacum</name>
    <dbReference type="NCBI Taxonomy" id="134849"/>
    <lineage>
        <taxon>Bacteria</taxon>
        <taxon>Bacillati</taxon>
        <taxon>Actinomycetota</taxon>
        <taxon>Actinomycetes</taxon>
        <taxon>Cryptosporangiales</taxon>
        <taxon>Cryptosporangiaceae</taxon>
        <taxon>Cryptosporangium</taxon>
    </lineage>
</organism>
<proteinExistence type="predicted"/>
<evidence type="ECO:0000313" key="2">
    <source>
        <dbReference type="Proteomes" id="UP000184440"/>
    </source>
</evidence>
<name>A0A1M7QFT9_9ACTN</name>
<keyword evidence="2" id="KW-1185">Reference proteome</keyword>
<dbReference type="Proteomes" id="UP000184440">
    <property type="component" value="Unassembled WGS sequence"/>
</dbReference>
<evidence type="ECO:0000313" key="1">
    <source>
        <dbReference type="EMBL" id="SHN29494.1"/>
    </source>
</evidence>
<dbReference type="AlphaFoldDB" id="A0A1M7QFT9"/>
<protein>
    <submittedName>
        <fullName evidence="1">Uncharacterized protein</fullName>
    </submittedName>
</protein>
<accession>A0A1M7QFT9</accession>
<dbReference type="STRING" id="134849.SAMN05443668_104575"/>
<gene>
    <name evidence="1" type="ORF">SAMN05443668_104575</name>
</gene>
<reference evidence="1 2" key="1">
    <citation type="submission" date="2016-11" db="EMBL/GenBank/DDBJ databases">
        <authorList>
            <person name="Jaros S."/>
            <person name="Januszkiewicz K."/>
            <person name="Wedrychowicz H."/>
        </authorList>
    </citation>
    <scope>NUCLEOTIDE SEQUENCE [LARGE SCALE GENOMIC DNA]</scope>
    <source>
        <strain evidence="1 2">DSM 46144</strain>
    </source>
</reference>
<dbReference type="EMBL" id="FRCS01000004">
    <property type="protein sequence ID" value="SHN29494.1"/>
    <property type="molecule type" value="Genomic_DNA"/>
</dbReference>